<name>A0A9X6NHE6_HYPEX</name>
<dbReference type="InterPro" id="IPR036514">
    <property type="entry name" value="SGNH_hydro_sf"/>
</dbReference>
<keyword evidence="1" id="KW-0472">Membrane</keyword>
<protein>
    <recommendedName>
        <fullName evidence="4">CAS1 domain-containing protein 1</fullName>
    </recommendedName>
</protein>
<dbReference type="Gene3D" id="3.40.50.1110">
    <property type="entry name" value="SGNH hydrolase"/>
    <property type="match status" value="1"/>
</dbReference>
<reference evidence="3" key="1">
    <citation type="submission" date="2017-01" db="EMBL/GenBank/DDBJ databases">
        <title>Comparative genomics of anhydrobiosis in the tardigrade Hypsibius dujardini.</title>
        <authorList>
            <person name="Yoshida Y."/>
            <person name="Koutsovoulos G."/>
            <person name="Laetsch D."/>
            <person name="Stevens L."/>
            <person name="Kumar S."/>
            <person name="Horikawa D."/>
            <person name="Ishino K."/>
            <person name="Komine S."/>
            <person name="Tomita M."/>
            <person name="Blaxter M."/>
            <person name="Arakawa K."/>
        </authorList>
    </citation>
    <scope>NUCLEOTIDE SEQUENCE [LARGE SCALE GENOMIC DNA]</scope>
    <source>
        <strain evidence="3">Z151</strain>
    </source>
</reference>
<keyword evidence="1" id="KW-0812">Transmembrane</keyword>
<comment type="caution">
    <text evidence="2">The sequence shown here is derived from an EMBL/GenBank/DDBJ whole genome shotgun (WGS) entry which is preliminary data.</text>
</comment>
<dbReference type="SUPFAM" id="SSF52266">
    <property type="entry name" value="SGNH hydrolase"/>
    <property type="match status" value="1"/>
</dbReference>
<evidence type="ECO:0000313" key="2">
    <source>
        <dbReference type="EMBL" id="OWA52651.1"/>
    </source>
</evidence>
<accession>A0A9X6NHE6</accession>
<evidence type="ECO:0008006" key="4">
    <source>
        <dbReference type="Google" id="ProtNLM"/>
    </source>
</evidence>
<evidence type="ECO:0000313" key="3">
    <source>
        <dbReference type="Proteomes" id="UP000192578"/>
    </source>
</evidence>
<organism evidence="2 3">
    <name type="scientific">Hypsibius exemplaris</name>
    <name type="common">Freshwater tardigrade</name>
    <dbReference type="NCBI Taxonomy" id="2072580"/>
    <lineage>
        <taxon>Eukaryota</taxon>
        <taxon>Metazoa</taxon>
        <taxon>Ecdysozoa</taxon>
        <taxon>Tardigrada</taxon>
        <taxon>Eutardigrada</taxon>
        <taxon>Parachela</taxon>
        <taxon>Hypsibioidea</taxon>
        <taxon>Hypsibiidae</taxon>
        <taxon>Hypsibius</taxon>
    </lineage>
</organism>
<keyword evidence="3" id="KW-1185">Reference proteome</keyword>
<evidence type="ECO:0000256" key="1">
    <source>
        <dbReference type="SAM" id="Phobius"/>
    </source>
</evidence>
<proteinExistence type="predicted"/>
<dbReference type="AlphaFoldDB" id="A0A9X6NHE6"/>
<dbReference type="OrthoDB" id="10596300at2759"/>
<dbReference type="Proteomes" id="UP000192578">
    <property type="component" value="Unassembled WGS sequence"/>
</dbReference>
<keyword evidence="1" id="KW-1133">Transmembrane helix</keyword>
<gene>
    <name evidence="2" type="ORF">BV898_17098</name>
</gene>
<feature type="transmembrane region" description="Helical" evidence="1">
    <location>
        <begin position="32"/>
        <end position="50"/>
    </location>
</feature>
<sequence length="326" mass="37220">MSSDPFLGAASSRKAPTITTHLVPSSIDYRNLFLICGFLFLFSLCLEFWLSQKSHPSYYYLFDRMTETLMPHSTFPFDTDKATHLHLCGHFLTSASSCSSATDLNITNSRRLNALSNRSLAIIGDSRMRDLFVFLRSMLMDRAFHPWQFQEDAHYFNPQYNASLYFVWCRYPDGHLQQLLKRWYHRNAPDVIVFGIGVWSVYQFGPKGITMFQEKLHKVANAFERLQNRTTAIWVKTLPGNPKSAEHASDVTVEGTSQKTSGTVEQYGDLLADVGGRRNFTIWSTAHDVALAHPELYRDQVHPGFHLVQKFACQLLSALDASCSHY</sequence>
<dbReference type="EMBL" id="MTYJ01000279">
    <property type="protein sequence ID" value="OWA52651.1"/>
    <property type="molecule type" value="Genomic_DNA"/>
</dbReference>